<reference evidence="1 2" key="1">
    <citation type="submission" date="2021-07" db="EMBL/GenBank/DDBJ databases">
        <authorList>
            <person name="So Y."/>
        </authorList>
    </citation>
    <scope>NUCLEOTIDE SEQUENCE [LARGE SCALE GENOMIC DNA]</scope>
    <source>
        <strain evidence="1 2">HJA6</strain>
    </source>
</reference>
<dbReference type="EMBL" id="JAHYBZ010000001">
    <property type="protein sequence ID" value="MBW6397029.1"/>
    <property type="molecule type" value="Genomic_DNA"/>
</dbReference>
<proteinExistence type="predicted"/>
<organism evidence="1 2">
    <name type="scientific">Roseomonas alba</name>
    <dbReference type="NCBI Taxonomy" id="2846776"/>
    <lineage>
        <taxon>Bacteria</taxon>
        <taxon>Pseudomonadati</taxon>
        <taxon>Pseudomonadota</taxon>
        <taxon>Alphaproteobacteria</taxon>
        <taxon>Acetobacterales</taxon>
        <taxon>Roseomonadaceae</taxon>
        <taxon>Roseomonas</taxon>
    </lineage>
</organism>
<sequence length="190" mass="20103">MLIAAVPSSASSSGAMPIPALFDCVALRARLTVSSCAARWCKAADRLPEPWDSLSRCRNCPIGARHAGIEFNAVEAAADAWRLVCCRCLRPSERLIRGKHCISCYNRDREARIGKNAKGGRPHLTDHLGTCAVAVAAGGAVELITAHRVTGPVEVMVCAARTAKAGVTFGRPGRTWALPIDSAASTPDKD</sequence>
<name>A0ABS7A418_9PROT</name>
<accession>A0ABS7A418</accession>
<dbReference type="RefSeq" id="WP_219761612.1">
    <property type="nucleotide sequence ID" value="NZ_JAHYBZ010000001.1"/>
</dbReference>
<protein>
    <submittedName>
        <fullName evidence="1">Uncharacterized protein</fullName>
    </submittedName>
</protein>
<dbReference type="Proteomes" id="UP001196565">
    <property type="component" value="Unassembled WGS sequence"/>
</dbReference>
<keyword evidence="2" id="KW-1185">Reference proteome</keyword>
<gene>
    <name evidence="1" type="ORF">KPL78_04175</name>
</gene>
<comment type="caution">
    <text evidence="1">The sequence shown here is derived from an EMBL/GenBank/DDBJ whole genome shotgun (WGS) entry which is preliminary data.</text>
</comment>
<evidence type="ECO:0000313" key="1">
    <source>
        <dbReference type="EMBL" id="MBW6397029.1"/>
    </source>
</evidence>
<evidence type="ECO:0000313" key="2">
    <source>
        <dbReference type="Proteomes" id="UP001196565"/>
    </source>
</evidence>